<gene>
    <name evidence="2" type="ORF">E2562_017873</name>
</gene>
<reference evidence="2 3" key="1">
    <citation type="submission" date="2019-11" db="EMBL/GenBank/DDBJ databases">
        <title>Whole genome sequence of Oryza granulata.</title>
        <authorList>
            <person name="Li W."/>
        </authorList>
    </citation>
    <scope>NUCLEOTIDE SEQUENCE [LARGE SCALE GENOMIC DNA]</scope>
    <source>
        <strain evidence="3">cv. Menghai</strain>
        <tissue evidence="2">Leaf</tissue>
    </source>
</reference>
<name>A0A6G1DY48_9ORYZ</name>
<organism evidence="2 3">
    <name type="scientific">Oryza meyeriana var. granulata</name>
    <dbReference type="NCBI Taxonomy" id="110450"/>
    <lineage>
        <taxon>Eukaryota</taxon>
        <taxon>Viridiplantae</taxon>
        <taxon>Streptophyta</taxon>
        <taxon>Embryophyta</taxon>
        <taxon>Tracheophyta</taxon>
        <taxon>Spermatophyta</taxon>
        <taxon>Magnoliopsida</taxon>
        <taxon>Liliopsida</taxon>
        <taxon>Poales</taxon>
        <taxon>Poaceae</taxon>
        <taxon>BOP clade</taxon>
        <taxon>Oryzoideae</taxon>
        <taxon>Oryzeae</taxon>
        <taxon>Oryzinae</taxon>
        <taxon>Oryza</taxon>
        <taxon>Oryza meyeriana</taxon>
    </lineage>
</organism>
<protein>
    <submittedName>
        <fullName evidence="2">Uncharacterized protein</fullName>
    </submittedName>
</protein>
<proteinExistence type="predicted"/>
<evidence type="ECO:0000256" key="1">
    <source>
        <dbReference type="SAM" id="MobiDB-lite"/>
    </source>
</evidence>
<feature type="region of interest" description="Disordered" evidence="1">
    <location>
        <begin position="19"/>
        <end position="53"/>
    </location>
</feature>
<evidence type="ECO:0000313" key="2">
    <source>
        <dbReference type="EMBL" id="KAF0917429.1"/>
    </source>
</evidence>
<sequence length="86" mass="9182">MSQCVGDLGAKACSQCRLPSTEQHHHGWGRGRPRRPQMVPPPPTSPRPPAATVRVPVCSAQPTLDGLLRKEVASCLASKFQGNLTA</sequence>
<accession>A0A6G1DY48</accession>
<feature type="compositionally biased region" description="Pro residues" evidence="1">
    <location>
        <begin position="38"/>
        <end position="49"/>
    </location>
</feature>
<feature type="compositionally biased region" description="Basic residues" evidence="1">
    <location>
        <begin position="26"/>
        <end position="35"/>
    </location>
</feature>
<comment type="caution">
    <text evidence="2">The sequence shown here is derived from an EMBL/GenBank/DDBJ whole genome shotgun (WGS) entry which is preliminary data.</text>
</comment>
<dbReference type="AlphaFoldDB" id="A0A6G1DY48"/>
<evidence type="ECO:0000313" key="3">
    <source>
        <dbReference type="Proteomes" id="UP000479710"/>
    </source>
</evidence>
<dbReference type="EMBL" id="SPHZ02000005">
    <property type="protein sequence ID" value="KAF0917429.1"/>
    <property type="molecule type" value="Genomic_DNA"/>
</dbReference>
<keyword evidence="3" id="KW-1185">Reference proteome</keyword>
<dbReference type="Proteomes" id="UP000479710">
    <property type="component" value="Unassembled WGS sequence"/>
</dbReference>